<evidence type="ECO:0000256" key="9">
    <source>
        <dbReference type="ARBA" id="ARBA00022723"/>
    </source>
</evidence>
<evidence type="ECO:0000256" key="10">
    <source>
        <dbReference type="ARBA" id="ARBA00022914"/>
    </source>
</evidence>
<evidence type="ECO:0000256" key="13">
    <source>
        <dbReference type="ARBA" id="ARBA00023136"/>
    </source>
</evidence>
<evidence type="ECO:0000256" key="7">
    <source>
        <dbReference type="ARBA" id="ARBA00022519"/>
    </source>
</evidence>
<dbReference type="SUPFAM" id="SSF55008">
    <property type="entry name" value="HMA, heavy metal-associated domain"/>
    <property type="match status" value="1"/>
</dbReference>
<feature type="transmembrane region" description="Helical" evidence="16">
    <location>
        <begin position="92"/>
        <end position="114"/>
    </location>
</feature>
<evidence type="ECO:0000256" key="6">
    <source>
        <dbReference type="ARBA" id="ARBA00022475"/>
    </source>
</evidence>
<dbReference type="Gene3D" id="3.30.70.100">
    <property type="match status" value="1"/>
</dbReference>
<evidence type="ECO:0000313" key="18">
    <source>
        <dbReference type="EMBL" id="GAA4443150.1"/>
    </source>
</evidence>
<dbReference type="PANTHER" id="PTHR43520">
    <property type="entry name" value="ATP7, ISOFORM B"/>
    <property type="match status" value="1"/>
</dbReference>
<dbReference type="Proteomes" id="UP001500552">
    <property type="component" value="Unassembled WGS sequence"/>
</dbReference>
<gene>
    <name evidence="18" type="ORF">GCM10023188_43660</name>
</gene>
<evidence type="ECO:0000256" key="1">
    <source>
        <dbReference type="ARBA" id="ARBA00004429"/>
    </source>
</evidence>
<dbReference type="PANTHER" id="PTHR43520:SF8">
    <property type="entry name" value="P-TYPE CU(+) TRANSPORTER"/>
    <property type="match status" value="1"/>
</dbReference>
<dbReference type="InterPro" id="IPR036163">
    <property type="entry name" value="HMA_dom_sf"/>
</dbReference>
<evidence type="ECO:0000256" key="11">
    <source>
        <dbReference type="ARBA" id="ARBA00022967"/>
    </source>
</evidence>
<keyword evidence="7" id="KW-0997">Cell inner membrane</keyword>
<evidence type="ECO:0000256" key="3">
    <source>
        <dbReference type="ARBA" id="ARBA00017053"/>
    </source>
</evidence>
<keyword evidence="11" id="KW-1278">Translocase</keyword>
<keyword evidence="13 16" id="KW-0472">Membrane</keyword>
<protein>
    <recommendedName>
        <fullName evidence="3">Mercuric transport protein MerT</fullName>
    </recommendedName>
    <alternativeName>
        <fullName evidence="14">Mercury ion transport protein</fullName>
    </alternativeName>
</protein>
<keyword evidence="8 16" id="KW-0812">Transmembrane</keyword>
<feature type="transmembrane region" description="Helical" evidence="16">
    <location>
        <begin position="46"/>
        <end position="64"/>
    </location>
</feature>
<sequence>MRTSPIRLLGTGLLAALFASLCCIAPLLALVGGVTGAISAFGWVEPFRPYLAGITVAVLALAWYQRLKARKSAAACACEGEANPTFWKSNKFLLAVSCVALLLLAFPEYAGAFYRQQQPVAKAATVQTDFTQSVKLQVKGMTCAGCEAHVNQEIGKLTGVFSVSTSYEKGSAIIKYDSTKVKPMQILQAAKKTGYTVAIEDKKP</sequence>
<keyword evidence="5" id="KW-0475">Mercuric resistance</keyword>
<evidence type="ECO:0000256" key="2">
    <source>
        <dbReference type="ARBA" id="ARBA00008224"/>
    </source>
</evidence>
<dbReference type="Pfam" id="PF00403">
    <property type="entry name" value="HMA"/>
    <property type="match status" value="1"/>
</dbReference>
<evidence type="ECO:0000256" key="15">
    <source>
        <dbReference type="ARBA" id="ARBA00045720"/>
    </source>
</evidence>
<keyword evidence="9" id="KW-0479">Metal-binding</keyword>
<accession>A0ABP8M288</accession>
<evidence type="ECO:0000256" key="12">
    <source>
        <dbReference type="ARBA" id="ARBA00022989"/>
    </source>
</evidence>
<evidence type="ECO:0000256" key="5">
    <source>
        <dbReference type="ARBA" id="ARBA00022466"/>
    </source>
</evidence>
<evidence type="ECO:0000313" key="19">
    <source>
        <dbReference type="Proteomes" id="UP001500552"/>
    </source>
</evidence>
<evidence type="ECO:0000256" key="4">
    <source>
        <dbReference type="ARBA" id="ARBA00022448"/>
    </source>
</evidence>
<comment type="caution">
    <text evidence="18">The sequence shown here is derived from an EMBL/GenBank/DDBJ whole genome shotgun (WGS) entry which is preliminary data.</text>
</comment>
<dbReference type="NCBIfam" id="NF033556">
    <property type="entry name" value="MerTP_fusion"/>
    <property type="match status" value="1"/>
</dbReference>
<dbReference type="CDD" id="cd00371">
    <property type="entry name" value="HMA"/>
    <property type="match status" value="1"/>
</dbReference>
<dbReference type="Gene3D" id="1.10.287.910">
    <property type="entry name" value="bacterial mercury transporter, merf"/>
    <property type="match status" value="1"/>
</dbReference>
<dbReference type="Pfam" id="PF02411">
    <property type="entry name" value="MerT"/>
    <property type="match status" value="1"/>
</dbReference>
<evidence type="ECO:0000256" key="16">
    <source>
        <dbReference type="SAM" id="Phobius"/>
    </source>
</evidence>
<keyword evidence="4" id="KW-0813">Transport</keyword>
<dbReference type="RefSeq" id="WP_345162402.1">
    <property type="nucleotide sequence ID" value="NZ_BAABHC010000030.1"/>
</dbReference>
<dbReference type="EMBL" id="BAABHC010000030">
    <property type="protein sequence ID" value="GAA4443150.1"/>
    <property type="molecule type" value="Genomic_DNA"/>
</dbReference>
<dbReference type="InterPro" id="IPR006121">
    <property type="entry name" value="HMA_dom"/>
</dbReference>
<dbReference type="InterPro" id="IPR003457">
    <property type="entry name" value="Transprt_MerT"/>
</dbReference>
<evidence type="ECO:0000256" key="8">
    <source>
        <dbReference type="ARBA" id="ARBA00022692"/>
    </source>
</evidence>
<proteinExistence type="inferred from homology"/>
<dbReference type="PROSITE" id="PS50846">
    <property type="entry name" value="HMA_2"/>
    <property type="match status" value="1"/>
</dbReference>
<reference evidence="19" key="1">
    <citation type="journal article" date="2019" name="Int. J. Syst. Evol. Microbiol.">
        <title>The Global Catalogue of Microorganisms (GCM) 10K type strain sequencing project: providing services to taxonomists for standard genome sequencing and annotation.</title>
        <authorList>
            <consortium name="The Broad Institute Genomics Platform"/>
            <consortium name="The Broad Institute Genome Sequencing Center for Infectious Disease"/>
            <person name="Wu L."/>
            <person name="Ma J."/>
        </authorList>
    </citation>
    <scope>NUCLEOTIDE SEQUENCE [LARGE SCALE GENOMIC DNA]</scope>
    <source>
        <strain evidence="19">JCM 17926</strain>
    </source>
</reference>
<keyword evidence="19" id="KW-1185">Reference proteome</keyword>
<evidence type="ECO:0000256" key="14">
    <source>
        <dbReference type="ARBA" id="ARBA00030934"/>
    </source>
</evidence>
<comment type="similarity">
    <text evidence="2">Belongs to the MerT family.</text>
</comment>
<keyword evidence="6" id="KW-1003">Cell membrane</keyword>
<comment type="function">
    <text evidence="15">Involved in mercury resistance. Probably transfers a mercuric ion from the periplasmic Hg(2+)-binding protein MerP to the cytoplasmic mercuric reductase MerA.</text>
</comment>
<feature type="domain" description="HMA" evidence="17">
    <location>
        <begin position="132"/>
        <end position="198"/>
    </location>
</feature>
<comment type="subcellular location">
    <subcellularLocation>
        <location evidence="1">Cell inner membrane</location>
        <topology evidence="1">Multi-pass membrane protein</topology>
    </subcellularLocation>
</comment>
<evidence type="ECO:0000259" key="17">
    <source>
        <dbReference type="PROSITE" id="PS50846"/>
    </source>
</evidence>
<keyword evidence="10" id="KW-0476">Mercury</keyword>
<name>A0ABP8M288_9BACT</name>
<keyword evidence="12 16" id="KW-1133">Transmembrane helix</keyword>
<organism evidence="18 19">
    <name type="scientific">Pontibacter saemangeumensis</name>
    <dbReference type="NCBI Taxonomy" id="1084525"/>
    <lineage>
        <taxon>Bacteria</taxon>
        <taxon>Pseudomonadati</taxon>
        <taxon>Bacteroidota</taxon>
        <taxon>Cytophagia</taxon>
        <taxon>Cytophagales</taxon>
        <taxon>Hymenobacteraceae</taxon>
        <taxon>Pontibacter</taxon>
    </lineage>
</organism>